<protein>
    <submittedName>
        <fullName evidence="1">Uncharacterized protein</fullName>
    </submittedName>
</protein>
<name>A0AAV1KW12_9NEOP</name>
<gene>
    <name evidence="1" type="ORF">PARMNEM_LOCUS8071</name>
</gene>
<evidence type="ECO:0000313" key="2">
    <source>
        <dbReference type="Proteomes" id="UP001314205"/>
    </source>
</evidence>
<reference evidence="1 2" key="1">
    <citation type="submission" date="2023-11" db="EMBL/GenBank/DDBJ databases">
        <authorList>
            <person name="Hedman E."/>
            <person name="Englund M."/>
            <person name="Stromberg M."/>
            <person name="Nyberg Akerstrom W."/>
            <person name="Nylinder S."/>
            <person name="Jareborg N."/>
            <person name="Kallberg Y."/>
            <person name="Kronander E."/>
        </authorList>
    </citation>
    <scope>NUCLEOTIDE SEQUENCE [LARGE SCALE GENOMIC DNA]</scope>
</reference>
<dbReference type="AlphaFoldDB" id="A0AAV1KW12"/>
<sequence>MATEPPPEILSIPCPAVTMVATVARNIGAAGDWGPSLRNFHHGGYIAIVATLGERVGNRSFLLLFCCYQKDAAAHLLSQVPSVTFYDTHRKICGSEYSYPPLHGGTD</sequence>
<keyword evidence="2" id="KW-1185">Reference proteome</keyword>
<comment type="caution">
    <text evidence="1">The sequence shown here is derived from an EMBL/GenBank/DDBJ whole genome shotgun (WGS) entry which is preliminary data.</text>
</comment>
<accession>A0AAV1KW12</accession>
<dbReference type="EMBL" id="CAVLGL010000081">
    <property type="protein sequence ID" value="CAK1587213.1"/>
    <property type="molecule type" value="Genomic_DNA"/>
</dbReference>
<organism evidence="1 2">
    <name type="scientific">Parnassius mnemosyne</name>
    <name type="common">clouded apollo</name>
    <dbReference type="NCBI Taxonomy" id="213953"/>
    <lineage>
        <taxon>Eukaryota</taxon>
        <taxon>Metazoa</taxon>
        <taxon>Ecdysozoa</taxon>
        <taxon>Arthropoda</taxon>
        <taxon>Hexapoda</taxon>
        <taxon>Insecta</taxon>
        <taxon>Pterygota</taxon>
        <taxon>Neoptera</taxon>
        <taxon>Endopterygota</taxon>
        <taxon>Lepidoptera</taxon>
        <taxon>Glossata</taxon>
        <taxon>Ditrysia</taxon>
        <taxon>Papilionoidea</taxon>
        <taxon>Papilionidae</taxon>
        <taxon>Parnassiinae</taxon>
        <taxon>Parnassini</taxon>
        <taxon>Parnassius</taxon>
        <taxon>Driopa</taxon>
    </lineage>
</organism>
<evidence type="ECO:0000313" key="1">
    <source>
        <dbReference type="EMBL" id="CAK1587213.1"/>
    </source>
</evidence>
<proteinExistence type="predicted"/>
<dbReference type="Proteomes" id="UP001314205">
    <property type="component" value="Unassembled WGS sequence"/>
</dbReference>